<gene>
    <name evidence="4" type="ORF">QWY14_07220</name>
</gene>
<organism evidence="4 5">
    <name type="scientific">Planococcus shixiaomingii</name>
    <dbReference type="NCBI Taxonomy" id="3058393"/>
    <lineage>
        <taxon>Bacteria</taxon>
        <taxon>Bacillati</taxon>
        <taxon>Bacillota</taxon>
        <taxon>Bacilli</taxon>
        <taxon>Bacillales</taxon>
        <taxon>Caryophanaceae</taxon>
        <taxon>Planococcus</taxon>
    </lineage>
</organism>
<feature type="transmembrane region" description="Helical" evidence="2">
    <location>
        <begin position="12"/>
        <end position="32"/>
    </location>
</feature>
<feature type="domain" description="Bacterial sugar transferase" evidence="3">
    <location>
        <begin position="6"/>
        <end position="184"/>
    </location>
</feature>
<keyword evidence="5" id="KW-1185">Reference proteome</keyword>
<dbReference type="Proteomes" id="UP001172055">
    <property type="component" value="Unassembled WGS sequence"/>
</dbReference>
<comment type="caution">
    <text evidence="4">The sequence shown here is derived from an EMBL/GenBank/DDBJ whole genome shotgun (WGS) entry which is preliminary data.</text>
</comment>
<reference evidence="4 5" key="1">
    <citation type="submission" date="2023-06" db="EMBL/GenBank/DDBJ databases">
        <title>Novel species in genus Planococcus.</title>
        <authorList>
            <person name="Ning S."/>
        </authorList>
    </citation>
    <scope>NUCLEOTIDE SEQUENCE [LARGE SCALE GENOMIC DNA]</scope>
    <source>
        <strain evidence="4 5">N028</strain>
    </source>
</reference>
<proteinExistence type="inferred from homology"/>
<evidence type="ECO:0000256" key="2">
    <source>
        <dbReference type="SAM" id="Phobius"/>
    </source>
</evidence>
<sequence length="192" mass="22167">MYEISKRIFDLCISLVALTLLIPLFIAIALIIKLDSQGPVLFRQKRIGKGGKIFEIYKFRTMHIYTPDISTEKLSNLKAYVTRSGKWLRKTSLDELPQLMNILCGEMSFVGPRPALYNQHELIRMREEMGVNALVPGLTGFAQVKGRDFISDFEKVAFDAYYARNRDFQFDLKVLFWTVRCVLKAEGVRVDF</sequence>
<keyword evidence="4" id="KW-0808">Transferase</keyword>
<dbReference type="GO" id="GO:0016740">
    <property type="term" value="F:transferase activity"/>
    <property type="evidence" value="ECO:0007669"/>
    <property type="project" value="UniProtKB-KW"/>
</dbReference>
<dbReference type="PANTHER" id="PTHR30576:SF10">
    <property type="entry name" value="SLL5057 PROTEIN"/>
    <property type="match status" value="1"/>
</dbReference>
<evidence type="ECO:0000313" key="4">
    <source>
        <dbReference type="EMBL" id="MDN7241577.1"/>
    </source>
</evidence>
<protein>
    <submittedName>
        <fullName evidence="4">Sugar transferase</fullName>
        <ecNumber evidence="4">2.7.8.-</ecNumber>
    </submittedName>
</protein>
<keyword evidence="2" id="KW-0472">Membrane</keyword>
<evidence type="ECO:0000313" key="5">
    <source>
        <dbReference type="Proteomes" id="UP001172055"/>
    </source>
</evidence>
<evidence type="ECO:0000256" key="1">
    <source>
        <dbReference type="ARBA" id="ARBA00006464"/>
    </source>
</evidence>
<comment type="similarity">
    <text evidence="1">Belongs to the bacterial sugar transferase family.</text>
</comment>
<keyword evidence="2" id="KW-1133">Transmembrane helix</keyword>
<dbReference type="Pfam" id="PF02397">
    <property type="entry name" value="Bac_transf"/>
    <property type="match status" value="1"/>
</dbReference>
<dbReference type="RefSeq" id="WP_301723166.1">
    <property type="nucleotide sequence ID" value="NZ_JAUJWV010000001.1"/>
</dbReference>
<dbReference type="InterPro" id="IPR003362">
    <property type="entry name" value="Bact_transf"/>
</dbReference>
<accession>A0ABT8N0Z9</accession>
<name>A0ABT8N0Z9_9BACL</name>
<keyword evidence="2" id="KW-0812">Transmembrane</keyword>
<dbReference type="EC" id="2.7.8.-" evidence="4"/>
<evidence type="ECO:0000259" key="3">
    <source>
        <dbReference type="Pfam" id="PF02397"/>
    </source>
</evidence>
<dbReference type="EMBL" id="JAUJWV010000001">
    <property type="protein sequence ID" value="MDN7241577.1"/>
    <property type="molecule type" value="Genomic_DNA"/>
</dbReference>
<dbReference type="PANTHER" id="PTHR30576">
    <property type="entry name" value="COLANIC BIOSYNTHESIS UDP-GLUCOSE LIPID CARRIER TRANSFERASE"/>
    <property type="match status" value="1"/>
</dbReference>